<gene>
    <name evidence="3" type="ORF">SAMN05216552_100499</name>
</gene>
<dbReference type="InterPro" id="IPR007038">
    <property type="entry name" value="HupE_UreJ"/>
</dbReference>
<evidence type="ECO:0000313" key="4">
    <source>
        <dbReference type="Proteomes" id="UP000199391"/>
    </source>
</evidence>
<keyword evidence="1" id="KW-0472">Membrane</keyword>
<dbReference type="OrthoDB" id="9808192at2"/>
<keyword evidence="1" id="KW-0812">Transmembrane</keyword>
<dbReference type="EMBL" id="FPBO01000004">
    <property type="protein sequence ID" value="SFU51752.1"/>
    <property type="molecule type" value="Genomic_DNA"/>
</dbReference>
<dbReference type="Proteomes" id="UP000199391">
    <property type="component" value="Unassembled WGS sequence"/>
</dbReference>
<feature type="transmembrane region" description="Helical" evidence="1">
    <location>
        <begin position="177"/>
        <end position="195"/>
    </location>
</feature>
<keyword evidence="4" id="KW-1185">Reference proteome</keyword>
<dbReference type="InterPro" id="IPR006311">
    <property type="entry name" value="TAT_signal"/>
</dbReference>
<sequence>MKPAVRTALLALVAATGAAASASALAHPSAAHAIAATATGLGEQALAGFAHPFTGFDHLLAMTAAGIWSVRQPQGAHLPKVFLAAMLLGALGGVAGVTVPGLETGIAATVALIGALIAMAARLPAMAGAVMVAAFAVLHGNAHGHELPQVASAAGFLAASALLMAAGRWFGRAAEGGMVRAAGAGIAATGMLMLAA</sequence>
<reference evidence="4" key="1">
    <citation type="submission" date="2016-10" db="EMBL/GenBank/DDBJ databases">
        <authorList>
            <person name="Varghese N."/>
            <person name="Submissions S."/>
        </authorList>
    </citation>
    <scope>NUCLEOTIDE SEQUENCE [LARGE SCALE GENOMIC DNA]</scope>
    <source>
        <strain evidence="4">CGMCC 1.11014</strain>
    </source>
</reference>
<feature type="signal peptide" evidence="2">
    <location>
        <begin position="1"/>
        <end position="26"/>
    </location>
</feature>
<evidence type="ECO:0000256" key="2">
    <source>
        <dbReference type="SAM" id="SignalP"/>
    </source>
</evidence>
<feature type="chain" id="PRO_5011488250" evidence="2">
    <location>
        <begin position="27"/>
        <end position="196"/>
    </location>
</feature>
<dbReference type="Pfam" id="PF04955">
    <property type="entry name" value="HupE_UreJ"/>
    <property type="match status" value="1"/>
</dbReference>
<dbReference type="AlphaFoldDB" id="A0A1I7GTG5"/>
<dbReference type="PROSITE" id="PS51318">
    <property type="entry name" value="TAT"/>
    <property type="match status" value="1"/>
</dbReference>
<keyword evidence="2" id="KW-0732">Signal</keyword>
<name>A0A1I7GTG5_9BURK</name>
<dbReference type="STRING" id="1035707.SAMN05216552_100499"/>
<protein>
    <submittedName>
        <fullName evidence="3">Urease accessory protein</fullName>
    </submittedName>
</protein>
<dbReference type="RefSeq" id="WP_093554570.1">
    <property type="nucleotide sequence ID" value="NZ_FPBO01000004.1"/>
</dbReference>
<proteinExistence type="predicted"/>
<keyword evidence="1" id="KW-1133">Transmembrane helix</keyword>
<feature type="transmembrane region" description="Helical" evidence="1">
    <location>
        <begin position="105"/>
        <end position="138"/>
    </location>
</feature>
<feature type="transmembrane region" description="Helical" evidence="1">
    <location>
        <begin position="81"/>
        <end position="99"/>
    </location>
</feature>
<evidence type="ECO:0000256" key="1">
    <source>
        <dbReference type="SAM" id="Phobius"/>
    </source>
</evidence>
<evidence type="ECO:0000313" key="3">
    <source>
        <dbReference type="EMBL" id="SFU51752.1"/>
    </source>
</evidence>
<dbReference type="PIRSF" id="PIRSF016919">
    <property type="entry name" value="HupE_UreJ"/>
    <property type="match status" value="1"/>
</dbReference>
<feature type="transmembrane region" description="Helical" evidence="1">
    <location>
        <begin position="150"/>
        <end position="171"/>
    </location>
</feature>
<organism evidence="3 4">
    <name type="scientific">Pseudoduganella namucuonensis</name>
    <dbReference type="NCBI Taxonomy" id="1035707"/>
    <lineage>
        <taxon>Bacteria</taxon>
        <taxon>Pseudomonadati</taxon>
        <taxon>Pseudomonadota</taxon>
        <taxon>Betaproteobacteria</taxon>
        <taxon>Burkholderiales</taxon>
        <taxon>Oxalobacteraceae</taxon>
        <taxon>Telluria group</taxon>
        <taxon>Pseudoduganella</taxon>
    </lineage>
</organism>
<accession>A0A1I7GTG5</accession>